<proteinExistence type="predicted"/>
<gene>
    <name evidence="2" type="ORF">WKI68_18655</name>
</gene>
<keyword evidence="3" id="KW-1185">Reference proteome</keyword>
<feature type="compositionally biased region" description="Low complexity" evidence="1">
    <location>
        <begin position="36"/>
        <end position="47"/>
    </location>
</feature>
<protein>
    <recommendedName>
        <fullName evidence="4">NodB homology domain-containing protein</fullName>
    </recommendedName>
</protein>
<accession>A0ABU8U4S7</accession>
<evidence type="ECO:0000313" key="3">
    <source>
        <dbReference type="Proteomes" id="UP001382904"/>
    </source>
</evidence>
<evidence type="ECO:0008006" key="4">
    <source>
        <dbReference type="Google" id="ProtNLM"/>
    </source>
</evidence>
<evidence type="ECO:0000256" key="1">
    <source>
        <dbReference type="SAM" id="MobiDB-lite"/>
    </source>
</evidence>
<name>A0ABU8U4S7_9ACTN</name>
<feature type="region of interest" description="Disordered" evidence="1">
    <location>
        <begin position="1"/>
        <end position="57"/>
    </location>
</feature>
<feature type="compositionally biased region" description="Polar residues" evidence="1">
    <location>
        <begin position="13"/>
        <end position="32"/>
    </location>
</feature>
<dbReference type="EMBL" id="JBBKAM010000002">
    <property type="protein sequence ID" value="MEJ8642862.1"/>
    <property type="molecule type" value="Genomic_DNA"/>
</dbReference>
<evidence type="ECO:0000313" key="2">
    <source>
        <dbReference type="EMBL" id="MEJ8642862.1"/>
    </source>
</evidence>
<dbReference type="Proteomes" id="UP001382904">
    <property type="component" value="Unassembled WGS sequence"/>
</dbReference>
<comment type="caution">
    <text evidence="2">The sequence shown here is derived from an EMBL/GenBank/DDBJ whole genome shotgun (WGS) entry which is preliminary data.</text>
</comment>
<reference evidence="2 3" key="1">
    <citation type="submission" date="2024-03" db="EMBL/GenBank/DDBJ databases">
        <title>Novel Streptomyces species of biotechnological and ecological value are a feature of Machair soil.</title>
        <authorList>
            <person name="Prole J.R."/>
            <person name="Goodfellow M."/>
            <person name="Allenby N."/>
            <person name="Ward A.C."/>
        </authorList>
    </citation>
    <scope>NUCLEOTIDE SEQUENCE [LARGE SCALE GENOMIC DNA]</scope>
    <source>
        <strain evidence="2 3">MS1.HAVA.3</strain>
    </source>
</reference>
<sequence length="114" mass="11654">MDPIERLGRKTTQDLQGTQGSEGAKGSDTSKGQEGAGPATPSGTASPPGSPSDEAYKKWGLTAPVAYAPKPAQKPQIPKAGPGKVPVIDRIPVPAGEKVVFLTFDDGAEKDPSS</sequence>
<organism evidence="2 3">
    <name type="scientific">Streptomyces caledonius</name>
    <dbReference type="NCBI Taxonomy" id="3134107"/>
    <lineage>
        <taxon>Bacteria</taxon>
        <taxon>Bacillati</taxon>
        <taxon>Actinomycetota</taxon>
        <taxon>Actinomycetes</taxon>
        <taxon>Kitasatosporales</taxon>
        <taxon>Streptomycetaceae</taxon>
        <taxon>Streptomyces</taxon>
    </lineage>
</organism>
<feature type="compositionally biased region" description="Basic and acidic residues" evidence="1">
    <location>
        <begin position="1"/>
        <end position="12"/>
    </location>
</feature>